<dbReference type="Pfam" id="PF13439">
    <property type="entry name" value="Glyco_transf_4"/>
    <property type="match status" value="1"/>
</dbReference>
<feature type="domain" description="Glycosyl transferase family 1" evidence="1">
    <location>
        <begin position="200"/>
        <end position="363"/>
    </location>
</feature>
<dbReference type="AlphaFoldDB" id="A0A7C3LT66"/>
<evidence type="ECO:0000259" key="1">
    <source>
        <dbReference type="Pfam" id="PF00534"/>
    </source>
</evidence>
<sequence>MGKRRGSGGGQGRMIPVLYLIEHLRQGGSERYVAELVRSAREMDIEPHVGCFAAGGIFYDDILKSGVPLETFPLETLYHPAALGTARSIVRYIRRNNIRVVHCFQPNANVLGTLAGKWTGARVVISRRNLGDFAGLGSPRLAWFQRHVTNRWCDRVLANSRAVREAAIGGEGFPREKVCLIYNGLDTERFRPVSDPGPFRRALGLPEEGFVFGVVSGFRPVKGVDVVIRAFARTLSDCSGAVLALAGDGPERGRLEGLVRQLALEGRVVFLGVRPDMESVYPAFDAFVLTSHSEGFSNAILEAMGTGLPVVASAVGGNVEMLEDGVRGFLVPPGETEILSDRMKRLVLDPVLSRAMGKEARKWVEETNSRGAVVRRFREFYGEVLDGR</sequence>
<dbReference type="InterPro" id="IPR028098">
    <property type="entry name" value="Glyco_trans_4-like_N"/>
</dbReference>
<comment type="caution">
    <text evidence="3">The sequence shown here is derived from an EMBL/GenBank/DDBJ whole genome shotgun (WGS) entry which is preliminary data.</text>
</comment>
<keyword evidence="3" id="KW-0808">Transferase</keyword>
<protein>
    <submittedName>
        <fullName evidence="3">Glycosyltransferase</fullName>
    </submittedName>
</protein>
<dbReference type="GO" id="GO:0016758">
    <property type="term" value="F:hexosyltransferase activity"/>
    <property type="evidence" value="ECO:0007669"/>
    <property type="project" value="TreeGrafter"/>
</dbReference>
<proteinExistence type="predicted"/>
<dbReference type="Gene3D" id="3.40.50.2000">
    <property type="entry name" value="Glycogen Phosphorylase B"/>
    <property type="match status" value="2"/>
</dbReference>
<dbReference type="PANTHER" id="PTHR45947:SF3">
    <property type="entry name" value="SULFOQUINOVOSYL TRANSFERASE SQD2"/>
    <property type="match status" value="1"/>
</dbReference>
<dbReference type="SUPFAM" id="SSF53756">
    <property type="entry name" value="UDP-Glycosyltransferase/glycogen phosphorylase"/>
    <property type="match status" value="1"/>
</dbReference>
<reference evidence="3" key="1">
    <citation type="journal article" date="2020" name="mSystems">
        <title>Genome- and Community-Level Interaction Insights into Carbon Utilization and Element Cycling Functions of Hydrothermarchaeota in Hydrothermal Sediment.</title>
        <authorList>
            <person name="Zhou Z."/>
            <person name="Liu Y."/>
            <person name="Xu W."/>
            <person name="Pan J."/>
            <person name="Luo Z.H."/>
            <person name="Li M."/>
        </authorList>
    </citation>
    <scope>NUCLEOTIDE SEQUENCE [LARGE SCALE GENOMIC DNA]</scope>
    <source>
        <strain evidence="3">SpSt-902</strain>
    </source>
</reference>
<evidence type="ECO:0000259" key="2">
    <source>
        <dbReference type="Pfam" id="PF13439"/>
    </source>
</evidence>
<name>A0A7C3LT66_9BACT</name>
<dbReference type="InterPro" id="IPR001296">
    <property type="entry name" value="Glyco_trans_1"/>
</dbReference>
<feature type="domain" description="Glycosyltransferase subfamily 4-like N-terminal" evidence="2">
    <location>
        <begin position="27"/>
        <end position="189"/>
    </location>
</feature>
<gene>
    <name evidence="3" type="ORF">ENX03_08225</name>
</gene>
<organism evidence="3">
    <name type="scientific">Leptospirillum ferriphilum</name>
    <dbReference type="NCBI Taxonomy" id="178606"/>
    <lineage>
        <taxon>Bacteria</taxon>
        <taxon>Pseudomonadati</taxon>
        <taxon>Nitrospirota</taxon>
        <taxon>Nitrospiria</taxon>
        <taxon>Nitrospirales</taxon>
        <taxon>Nitrospiraceae</taxon>
        <taxon>Leptospirillum</taxon>
    </lineage>
</organism>
<evidence type="ECO:0000313" key="3">
    <source>
        <dbReference type="EMBL" id="HFT93902.1"/>
    </source>
</evidence>
<dbReference type="Pfam" id="PF00534">
    <property type="entry name" value="Glycos_transf_1"/>
    <property type="match status" value="1"/>
</dbReference>
<dbReference type="PANTHER" id="PTHR45947">
    <property type="entry name" value="SULFOQUINOVOSYL TRANSFERASE SQD2"/>
    <property type="match status" value="1"/>
</dbReference>
<accession>A0A7C3LT66</accession>
<dbReference type="InterPro" id="IPR050194">
    <property type="entry name" value="Glycosyltransferase_grp1"/>
</dbReference>
<dbReference type="EMBL" id="DTMM01000171">
    <property type="protein sequence ID" value="HFT93902.1"/>
    <property type="molecule type" value="Genomic_DNA"/>
</dbReference>